<sequence>MSVFLLSIKGQIERATIPDCPELFVKYQFVYGDDWIVTTGIEEGITQICKRYDPGQDFVFNFPLDVTFKSTNPRGWPQLVLCTYGRDTWGQEIIRGYGVCFIPVSLGSNIKKMVGMFVPEASNTASKLSTLFSGRPPELYDPRILSRNRGREVLRTSSKGCLHLVFNIISKDTQRLAYNLASSEKAITVQVPERTQQDEQRQRADRPSISSVTSQFNAMTANKTDRGDSVQMADRIRNEDGRRQSRQSRRGEQENSSQEQSRPLSPSSNSQPALSPRVTVVRRLQEERQETEASTPGPSAAPRRRNSEMPGSARSKSQY</sequence>
<evidence type="ECO:0000256" key="4">
    <source>
        <dbReference type="ARBA" id="ARBA00023212"/>
    </source>
</evidence>
<keyword evidence="10" id="KW-1185">Reference proteome</keyword>
<feature type="region of interest" description="Disordered" evidence="8">
    <location>
        <begin position="189"/>
        <end position="319"/>
    </location>
</feature>
<evidence type="ECO:0000313" key="10">
    <source>
        <dbReference type="Proteomes" id="UP000192578"/>
    </source>
</evidence>
<dbReference type="Pfam" id="PF07162">
    <property type="entry name" value="B9-C2"/>
    <property type="match status" value="1"/>
</dbReference>
<evidence type="ECO:0000313" key="9">
    <source>
        <dbReference type="EMBL" id="OQV20787.1"/>
    </source>
</evidence>
<accession>A0A1W0WZZ6</accession>
<dbReference type="GO" id="GO:0060271">
    <property type="term" value="P:cilium assembly"/>
    <property type="evidence" value="ECO:0007669"/>
    <property type="project" value="TreeGrafter"/>
</dbReference>
<evidence type="ECO:0000256" key="3">
    <source>
        <dbReference type="ARBA" id="ARBA00022794"/>
    </source>
</evidence>
<keyword evidence="2" id="KW-0963">Cytoplasm</keyword>
<dbReference type="OrthoDB" id="431939at2759"/>
<dbReference type="PANTHER" id="PTHR12968:SF1">
    <property type="entry name" value="B9 DOMAIN-CONTAINING PROTEIN 1"/>
    <property type="match status" value="1"/>
</dbReference>
<keyword evidence="4" id="KW-0206">Cytoskeleton</keyword>
<feature type="compositionally biased region" description="Polar residues" evidence="8">
    <location>
        <begin position="208"/>
        <end position="222"/>
    </location>
</feature>
<keyword evidence="3" id="KW-0970">Cilium biogenesis/degradation</keyword>
<dbReference type="Proteomes" id="UP000192578">
    <property type="component" value="Unassembled WGS sequence"/>
</dbReference>
<organism evidence="9 10">
    <name type="scientific">Hypsibius exemplaris</name>
    <name type="common">Freshwater tardigrade</name>
    <dbReference type="NCBI Taxonomy" id="2072580"/>
    <lineage>
        <taxon>Eukaryota</taxon>
        <taxon>Metazoa</taxon>
        <taxon>Ecdysozoa</taxon>
        <taxon>Tardigrada</taxon>
        <taxon>Eutardigrada</taxon>
        <taxon>Parachela</taxon>
        <taxon>Hypsibioidea</taxon>
        <taxon>Hypsibiidae</taxon>
        <taxon>Hypsibius</taxon>
    </lineage>
</organism>
<keyword evidence="5" id="KW-0966">Cell projection</keyword>
<evidence type="ECO:0000256" key="6">
    <source>
        <dbReference type="ARBA" id="ARBA00038411"/>
    </source>
</evidence>
<evidence type="ECO:0000256" key="7">
    <source>
        <dbReference type="ARBA" id="ARBA00039274"/>
    </source>
</evidence>
<feature type="compositionally biased region" description="Polar residues" evidence="8">
    <location>
        <begin position="263"/>
        <end position="273"/>
    </location>
</feature>
<evidence type="ECO:0000256" key="5">
    <source>
        <dbReference type="ARBA" id="ARBA00023273"/>
    </source>
</evidence>
<dbReference type="AlphaFoldDB" id="A0A1W0WZZ6"/>
<comment type="caution">
    <text evidence="9">The sequence shown here is derived from an EMBL/GenBank/DDBJ whole genome shotgun (WGS) entry which is preliminary data.</text>
</comment>
<protein>
    <recommendedName>
        <fullName evidence="7">B9 domain-containing protein 1</fullName>
    </recommendedName>
</protein>
<feature type="compositionally biased region" description="Basic and acidic residues" evidence="8">
    <location>
        <begin position="195"/>
        <end position="206"/>
    </location>
</feature>
<evidence type="ECO:0000256" key="1">
    <source>
        <dbReference type="ARBA" id="ARBA00004120"/>
    </source>
</evidence>
<gene>
    <name evidence="9" type="ORF">BV898_05364</name>
</gene>
<dbReference type="GO" id="GO:0036038">
    <property type="term" value="C:MKS complex"/>
    <property type="evidence" value="ECO:0007669"/>
    <property type="project" value="TreeGrafter"/>
</dbReference>
<evidence type="ECO:0000256" key="8">
    <source>
        <dbReference type="SAM" id="MobiDB-lite"/>
    </source>
</evidence>
<evidence type="ECO:0000256" key="2">
    <source>
        <dbReference type="ARBA" id="ARBA00022490"/>
    </source>
</evidence>
<dbReference type="PROSITE" id="PS51381">
    <property type="entry name" value="C2_B9"/>
    <property type="match status" value="1"/>
</dbReference>
<name>A0A1W0WZZ6_HYPEX</name>
<comment type="subcellular location">
    <subcellularLocation>
        <location evidence="1">Cytoplasm</location>
        <location evidence="1">Cytoskeleton</location>
        <location evidence="1">Cilium basal body</location>
    </subcellularLocation>
</comment>
<feature type="compositionally biased region" description="Basic and acidic residues" evidence="8">
    <location>
        <begin position="223"/>
        <end position="253"/>
    </location>
</feature>
<dbReference type="InterPro" id="IPR010796">
    <property type="entry name" value="C2_B9-type_dom"/>
</dbReference>
<comment type="similarity">
    <text evidence="6">Belongs to the B9D family.</text>
</comment>
<dbReference type="PANTHER" id="PTHR12968">
    <property type="entry name" value="B9 DOMAIN-CONTAINING"/>
    <property type="match status" value="1"/>
</dbReference>
<dbReference type="EMBL" id="MTYJ01000028">
    <property type="protein sequence ID" value="OQV20787.1"/>
    <property type="molecule type" value="Genomic_DNA"/>
</dbReference>
<proteinExistence type="inferred from homology"/>
<reference evidence="10" key="1">
    <citation type="submission" date="2017-01" db="EMBL/GenBank/DDBJ databases">
        <title>Comparative genomics of anhydrobiosis in the tardigrade Hypsibius dujardini.</title>
        <authorList>
            <person name="Yoshida Y."/>
            <person name="Koutsovoulos G."/>
            <person name="Laetsch D."/>
            <person name="Stevens L."/>
            <person name="Kumar S."/>
            <person name="Horikawa D."/>
            <person name="Ishino K."/>
            <person name="Komine S."/>
            <person name="Tomita M."/>
            <person name="Blaxter M."/>
            <person name="Arakawa K."/>
        </authorList>
    </citation>
    <scope>NUCLEOTIDE SEQUENCE [LARGE SCALE GENOMIC DNA]</scope>
    <source>
        <strain evidence="10">Z151</strain>
    </source>
</reference>